<organism evidence="1">
    <name type="scientific">Pyricularia oryzae (strain Y34)</name>
    <name type="common">Rice blast fungus</name>
    <name type="synonym">Magnaporthe oryzae</name>
    <dbReference type="NCBI Taxonomy" id="1143189"/>
    <lineage>
        <taxon>Eukaryota</taxon>
        <taxon>Fungi</taxon>
        <taxon>Dikarya</taxon>
        <taxon>Ascomycota</taxon>
        <taxon>Pezizomycotina</taxon>
        <taxon>Sordariomycetes</taxon>
        <taxon>Sordariomycetidae</taxon>
        <taxon>Magnaporthales</taxon>
        <taxon>Pyriculariaceae</taxon>
        <taxon>Pyricularia</taxon>
    </lineage>
</organism>
<reference evidence="1" key="1">
    <citation type="journal article" date="2012" name="PLoS Genet.">
        <title>Comparative analysis of the genomes of two field isolates of the rice blast fungus Magnaporthe oryzae.</title>
        <authorList>
            <person name="Xue M."/>
            <person name="Yang J."/>
            <person name="Li Z."/>
            <person name="Hu S."/>
            <person name="Yao N."/>
            <person name="Dean R.A."/>
            <person name="Zhao W."/>
            <person name="Shen M."/>
            <person name="Zhang H."/>
            <person name="Li C."/>
            <person name="Liu L."/>
            <person name="Cao L."/>
            <person name="Xu X."/>
            <person name="Xing Y."/>
            <person name="Hsiang T."/>
            <person name="Zhang Z."/>
            <person name="Xu J.R."/>
            <person name="Peng Y.L."/>
        </authorList>
    </citation>
    <scope>NUCLEOTIDE SEQUENCE</scope>
    <source>
        <strain evidence="1">Y34</strain>
    </source>
</reference>
<sequence>MTRSGAGPQGNSGMCLARGSGGYLDGGGGGKKGGGGGGLNKAVGAVILVPVLLENKNQFATMIECKGQTAALPSAGKAGGKPE</sequence>
<protein>
    <submittedName>
        <fullName evidence="1">Uncharacterized protein</fullName>
    </submittedName>
</protein>
<dbReference type="Proteomes" id="UP000011086">
    <property type="component" value="Unassembled WGS sequence"/>
</dbReference>
<evidence type="ECO:0000313" key="1">
    <source>
        <dbReference type="EMBL" id="ELQ33208.1"/>
    </source>
</evidence>
<dbReference type="EMBL" id="JH793069">
    <property type="protein sequence ID" value="ELQ33208.1"/>
    <property type="molecule type" value="Genomic_DNA"/>
</dbReference>
<dbReference type="AlphaFoldDB" id="A0AA97NN24"/>
<proteinExistence type="predicted"/>
<name>A0AA97NN24_PYRO3</name>
<accession>A0AA97NN24</accession>
<gene>
    <name evidence="1" type="ORF">OOU_Y34scaffold00983g10</name>
</gene>